<reference evidence="1" key="1">
    <citation type="submission" date="2019-08" db="EMBL/GenBank/DDBJ databases">
        <authorList>
            <person name="Kucharzyk K."/>
            <person name="Murdoch R.W."/>
            <person name="Higgins S."/>
            <person name="Loffler F."/>
        </authorList>
    </citation>
    <scope>NUCLEOTIDE SEQUENCE</scope>
</reference>
<proteinExistence type="predicted"/>
<protein>
    <recommendedName>
        <fullName evidence="2">Peptidase S8/S53 domain-containing protein</fullName>
    </recommendedName>
</protein>
<dbReference type="SUPFAM" id="SSF52743">
    <property type="entry name" value="Subtilisin-like"/>
    <property type="match status" value="1"/>
</dbReference>
<dbReference type="EMBL" id="VSSQ01029604">
    <property type="protein sequence ID" value="MPM79792.1"/>
    <property type="molecule type" value="Genomic_DNA"/>
</dbReference>
<accession>A0A645CSX4</accession>
<dbReference type="GO" id="GO:0006508">
    <property type="term" value="P:proteolysis"/>
    <property type="evidence" value="ECO:0007669"/>
    <property type="project" value="InterPro"/>
</dbReference>
<gene>
    <name evidence="1" type="ORF">SDC9_126834</name>
</gene>
<name>A0A645CSX4_9ZZZZ</name>
<evidence type="ECO:0000313" key="1">
    <source>
        <dbReference type="EMBL" id="MPM79792.1"/>
    </source>
</evidence>
<dbReference type="GO" id="GO:0004252">
    <property type="term" value="F:serine-type endopeptidase activity"/>
    <property type="evidence" value="ECO:0007669"/>
    <property type="project" value="InterPro"/>
</dbReference>
<comment type="caution">
    <text evidence="1">The sequence shown here is derived from an EMBL/GenBank/DDBJ whole genome shotgun (WGS) entry which is preliminary data.</text>
</comment>
<sequence>MYRDYYYNESNIHKFFQNRVATKFKLNKDVKDILYVPMDSRAFASPYGKEDYIFQRRGGWSSCSPYLAGVYALACQVYPKITPEIFWKMALETGDSITLAKNNKEITMEKVVNPLRLIEKLMELK</sequence>
<dbReference type="InterPro" id="IPR036852">
    <property type="entry name" value="Peptidase_S8/S53_dom_sf"/>
</dbReference>
<organism evidence="1">
    <name type="scientific">bioreactor metagenome</name>
    <dbReference type="NCBI Taxonomy" id="1076179"/>
    <lineage>
        <taxon>unclassified sequences</taxon>
        <taxon>metagenomes</taxon>
        <taxon>ecological metagenomes</taxon>
    </lineage>
</organism>
<evidence type="ECO:0008006" key="2">
    <source>
        <dbReference type="Google" id="ProtNLM"/>
    </source>
</evidence>
<dbReference type="AlphaFoldDB" id="A0A645CSX4"/>